<name>A0ABU0CX51_9BACI</name>
<comment type="subcellular location">
    <subcellularLocation>
        <location evidence="1">Cell membrane</location>
        <topology evidence="1">Multi-pass membrane protein</topology>
    </subcellularLocation>
</comment>
<dbReference type="PANTHER" id="PTHR32024:SF4">
    <property type="entry name" value="KTR SYSTEM POTASSIUM UPTAKE PROTEIN D"/>
    <property type="match status" value="1"/>
</dbReference>
<keyword evidence="10" id="KW-1185">Reference proteome</keyword>
<protein>
    <submittedName>
        <fullName evidence="9">Potassium uptake TrkH family protein</fullName>
    </submittedName>
</protein>
<dbReference type="RefSeq" id="WP_307342938.1">
    <property type="nucleotide sequence ID" value="NZ_JAUSUQ010000018.1"/>
</dbReference>
<feature type="transmembrane region" description="Helical" evidence="8">
    <location>
        <begin position="42"/>
        <end position="61"/>
    </location>
</feature>
<evidence type="ECO:0000256" key="4">
    <source>
        <dbReference type="ARBA" id="ARBA00022692"/>
    </source>
</evidence>
<evidence type="ECO:0000256" key="6">
    <source>
        <dbReference type="ARBA" id="ARBA00023065"/>
    </source>
</evidence>
<organism evidence="9 10">
    <name type="scientific">Caldalkalibacillus uzonensis</name>
    <dbReference type="NCBI Taxonomy" id="353224"/>
    <lineage>
        <taxon>Bacteria</taxon>
        <taxon>Bacillati</taxon>
        <taxon>Bacillota</taxon>
        <taxon>Bacilli</taxon>
        <taxon>Bacillales</taxon>
        <taxon>Bacillaceae</taxon>
        <taxon>Caldalkalibacillus</taxon>
    </lineage>
</organism>
<keyword evidence="2" id="KW-0813">Transport</keyword>
<proteinExistence type="predicted"/>
<dbReference type="PANTHER" id="PTHR32024">
    <property type="entry name" value="TRK SYSTEM POTASSIUM UPTAKE PROTEIN TRKG-RELATED"/>
    <property type="match status" value="1"/>
</dbReference>
<evidence type="ECO:0000256" key="8">
    <source>
        <dbReference type="SAM" id="Phobius"/>
    </source>
</evidence>
<evidence type="ECO:0000256" key="3">
    <source>
        <dbReference type="ARBA" id="ARBA00022475"/>
    </source>
</evidence>
<feature type="transmembrane region" description="Helical" evidence="8">
    <location>
        <begin position="188"/>
        <end position="209"/>
    </location>
</feature>
<dbReference type="InterPro" id="IPR003445">
    <property type="entry name" value="Cat_transpt"/>
</dbReference>
<evidence type="ECO:0000256" key="7">
    <source>
        <dbReference type="ARBA" id="ARBA00023136"/>
    </source>
</evidence>
<keyword evidence="5 8" id="KW-1133">Transmembrane helix</keyword>
<dbReference type="Proteomes" id="UP001232445">
    <property type="component" value="Unassembled WGS sequence"/>
</dbReference>
<evidence type="ECO:0000256" key="1">
    <source>
        <dbReference type="ARBA" id="ARBA00004651"/>
    </source>
</evidence>
<keyword evidence="3" id="KW-1003">Cell membrane</keyword>
<reference evidence="9 10" key="1">
    <citation type="submission" date="2023-07" db="EMBL/GenBank/DDBJ databases">
        <title>Genomic Encyclopedia of Type Strains, Phase IV (KMG-IV): sequencing the most valuable type-strain genomes for metagenomic binning, comparative biology and taxonomic classification.</title>
        <authorList>
            <person name="Goeker M."/>
        </authorList>
    </citation>
    <scope>NUCLEOTIDE SEQUENCE [LARGE SCALE GENOMIC DNA]</scope>
    <source>
        <strain evidence="9 10">DSM 17740</strain>
    </source>
</reference>
<feature type="transmembrane region" description="Helical" evidence="8">
    <location>
        <begin position="349"/>
        <end position="370"/>
    </location>
</feature>
<comment type="caution">
    <text evidence="9">The sequence shown here is derived from an EMBL/GenBank/DDBJ whole genome shotgun (WGS) entry which is preliminary data.</text>
</comment>
<keyword evidence="4 8" id="KW-0812">Transmembrane</keyword>
<evidence type="ECO:0000256" key="2">
    <source>
        <dbReference type="ARBA" id="ARBA00022448"/>
    </source>
</evidence>
<feature type="transmembrane region" description="Helical" evidence="8">
    <location>
        <begin position="67"/>
        <end position="97"/>
    </location>
</feature>
<dbReference type="EMBL" id="JAUSUQ010000018">
    <property type="protein sequence ID" value="MDQ0340758.1"/>
    <property type="molecule type" value="Genomic_DNA"/>
</dbReference>
<evidence type="ECO:0000256" key="5">
    <source>
        <dbReference type="ARBA" id="ARBA00022989"/>
    </source>
</evidence>
<evidence type="ECO:0000313" key="10">
    <source>
        <dbReference type="Proteomes" id="UP001232445"/>
    </source>
</evidence>
<evidence type="ECO:0000313" key="9">
    <source>
        <dbReference type="EMBL" id="MDQ0340758.1"/>
    </source>
</evidence>
<sequence length="447" mass="49007">MKLNQFLSPFRVIILAYAVLILIGTVLLYLPVSQKPGVNLTLMEALFTATSAITVTGLTVVSTADSFSLFGIGVLAVIIQLGGIGIMSLGTFVWLVMGRKINLSQRMLIMVDQNQLKFSGLVHLMKNMLGIAILIESIGAVVLGTYYLNYFDPWYEAFLQGGFASLTAFTNAGFDITGQSLIPFAYDYFVQVVTMLLIVAGAIGFPVLVELKEYLSGKHSRYRFSLFTKVAVTTYFVLLIFGAVSIWLLEQGHYYAGMEWHQQLFFSLFNSVTARSAGLATMDIAQYGVATLLLISGLMIIGASPSSVGGGIRTTTLAVMFLTIRAFAQGKQHVHVFGRELHQEDIRKAFIVLSVFVAGLFLAILFISAIEQDNNIDLVAIIFEVSSAFGTCGLSMGITPDLAPLSQLILMVLMFIGRIGLVALLFSMKKTETKQRYHYPKERIIIG</sequence>
<feature type="transmembrane region" description="Helical" evidence="8">
    <location>
        <begin position="405"/>
        <end position="426"/>
    </location>
</feature>
<keyword evidence="7 8" id="KW-0472">Membrane</keyword>
<keyword evidence="6" id="KW-0406">Ion transport</keyword>
<feature type="transmembrane region" description="Helical" evidence="8">
    <location>
        <begin position="127"/>
        <end position="148"/>
    </location>
</feature>
<feature type="transmembrane region" description="Helical" evidence="8">
    <location>
        <begin position="12"/>
        <end position="30"/>
    </location>
</feature>
<accession>A0ABU0CX51</accession>
<feature type="transmembrane region" description="Helical" evidence="8">
    <location>
        <begin position="230"/>
        <end position="248"/>
    </location>
</feature>
<feature type="transmembrane region" description="Helical" evidence="8">
    <location>
        <begin position="284"/>
        <end position="304"/>
    </location>
</feature>
<feature type="transmembrane region" description="Helical" evidence="8">
    <location>
        <begin position="310"/>
        <end position="328"/>
    </location>
</feature>
<dbReference type="Pfam" id="PF02386">
    <property type="entry name" value="TrkH"/>
    <property type="match status" value="1"/>
</dbReference>
<gene>
    <name evidence="9" type="ORF">J2S00_003598</name>
</gene>